<reference evidence="3" key="1">
    <citation type="submission" date="2011-08" db="EMBL/GenBank/DDBJ databases">
        <authorList>
            <person name="Rombauts S."/>
        </authorList>
    </citation>
    <scope>NUCLEOTIDE SEQUENCE</scope>
    <source>
        <strain evidence="3">London</strain>
    </source>
</reference>
<protein>
    <submittedName>
        <fullName evidence="2">Uncharacterized protein</fullName>
    </submittedName>
</protein>
<organism evidence="2 3">
    <name type="scientific">Tetranychus urticae</name>
    <name type="common">Two-spotted spider mite</name>
    <dbReference type="NCBI Taxonomy" id="32264"/>
    <lineage>
        <taxon>Eukaryota</taxon>
        <taxon>Metazoa</taxon>
        <taxon>Ecdysozoa</taxon>
        <taxon>Arthropoda</taxon>
        <taxon>Chelicerata</taxon>
        <taxon>Arachnida</taxon>
        <taxon>Acari</taxon>
        <taxon>Acariformes</taxon>
        <taxon>Trombidiformes</taxon>
        <taxon>Prostigmata</taxon>
        <taxon>Eleutherengona</taxon>
        <taxon>Raphignathae</taxon>
        <taxon>Tetranychoidea</taxon>
        <taxon>Tetranychidae</taxon>
        <taxon>Tetranychus</taxon>
    </lineage>
</organism>
<evidence type="ECO:0000313" key="3">
    <source>
        <dbReference type="Proteomes" id="UP000015104"/>
    </source>
</evidence>
<keyword evidence="3" id="KW-1185">Reference proteome</keyword>
<dbReference type="EnsemblMetazoa" id="tetur35g01686.1">
    <property type="protein sequence ID" value="tetur35g01686.1"/>
    <property type="gene ID" value="tetur35g01686"/>
</dbReference>
<evidence type="ECO:0000256" key="1">
    <source>
        <dbReference type="SAM" id="MobiDB-lite"/>
    </source>
</evidence>
<name>A0A158P5J6_TETUR</name>
<proteinExistence type="predicted"/>
<sequence length="179" mass="20739">MQTEPKRVNFTPTENAMNLNQSLHCYQGNGVGHKKTDCPSRPIAPRSAGWSRGNNVVESWRSPHYSRRQVYEEQPQTSSGYRRRSYTPDKNLNKSLPRSMRPPREESPSTLTTRRRYRSPSPRARRRSKSRSKSPSNERKTKGVEAVYRGYSDEEDDDDGDVRRQVLSIISRTINAREI</sequence>
<accession>A0A158P5J6</accession>
<feature type="compositionally biased region" description="Basic residues" evidence="1">
    <location>
        <begin position="113"/>
        <end position="132"/>
    </location>
</feature>
<dbReference type="Proteomes" id="UP000015104">
    <property type="component" value="Unassembled WGS sequence"/>
</dbReference>
<dbReference type="EMBL" id="CAEY01001011">
    <property type="status" value="NOT_ANNOTATED_CDS"/>
    <property type="molecule type" value="Genomic_DNA"/>
</dbReference>
<evidence type="ECO:0000313" key="2">
    <source>
        <dbReference type="EnsemblMetazoa" id="tetur35g01686.1"/>
    </source>
</evidence>
<reference evidence="2" key="2">
    <citation type="submission" date="2016-04" db="UniProtKB">
        <authorList>
            <consortium name="EnsemblMetazoa"/>
        </authorList>
    </citation>
    <scope>IDENTIFICATION</scope>
</reference>
<dbReference type="AlphaFoldDB" id="A0A158P5J6"/>
<feature type="region of interest" description="Disordered" evidence="1">
    <location>
        <begin position="28"/>
        <end position="160"/>
    </location>
</feature>